<accession>A5VYW6</accession>
<dbReference type="InterPro" id="IPR000847">
    <property type="entry name" value="LysR_HTH_N"/>
</dbReference>
<dbReference type="AlphaFoldDB" id="A5VYW6"/>
<dbReference type="Gene3D" id="3.40.190.10">
    <property type="entry name" value="Periplasmic binding protein-like II"/>
    <property type="match status" value="2"/>
</dbReference>
<evidence type="ECO:0000313" key="6">
    <source>
        <dbReference type="EMBL" id="ABQ77076.1"/>
    </source>
</evidence>
<dbReference type="GO" id="GO:0003700">
    <property type="term" value="F:DNA-binding transcription factor activity"/>
    <property type="evidence" value="ECO:0007669"/>
    <property type="project" value="InterPro"/>
</dbReference>
<dbReference type="EMBL" id="CP000712">
    <property type="protein sequence ID" value="ABQ77076.1"/>
    <property type="molecule type" value="Genomic_DNA"/>
</dbReference>
<dbReference type="KEGG" id="ppf:Pput_0915"/>
<dbReference type="eggNOG" id="COG0583">
    <property type="taxonomic scope" value="Bacteria"/>
</dbReference>
<dbReference type="GO" id="GO:0006351">
    <property type="term" value="P:DNA-templated transcription"/>
    <property type="evidence" value="ECO:0007669"/>
    <property type="project" value="TreeGrafter"/>
</dbReference>
<dbReference type="SUPFAM" id="SSF53850">
    <property type="entry name" value="Periplasmic binding protein-like II"/>
    <property type="match status" value="1"/>
</dbReference>
<dbReference type="InterPro" id="IPR005119">
    <property type="entry name" value="LysR_subst-bd"/>
</dbReference>
<proteinExistence type="inferred from homology"/>
<evidence type="ECO:0000256" key="4">
    <source>
        <dbReference type="ARBA" id="ARBA00023163"/>
    </source>
</evidence>
<gene>
    <name evidence="6" type="ordered locus">Pput_0915</name>
</gene>
<dbReference type="InterPro" id="IPR058163">
    <property type="entry name" value="LysR-type_TF_proteobact-type"/>
</dbReference>
<dbReference type="Pfam" id="PF00126">
    <property type="entry name" value="HTH_1"/>
    <property type="match status" value="1"/>
</dbReference>
<dbReference type="FunFam" id="1.10.10.10:FF:000001">
    <property type="entry name" value="LysR family transcriptional regulator"/>
    <property type="match status" value="1"/>
</dbReference>
<dbReference type="PANTHER" id="PTHR30537:SF5">
    <property type="entry name" value="HTH-TYPE TRANSCRIPTIONAL ACTIVATOR TTDR-RELATED"/>
    <property type="match status" value="1"/>
</dbReference>
<dbReference type="PROSITE" id="PS50931">
    <property type="entry name" value="HTH_LYSR"/>
    <property type="match status" value="1"/>
</dbReference>
<dbReference type="SUPFAM" id="SSF46785">
    <property type="entry name" value="Winged helix' DNA-binding domain"/>
    <property type="match status" value="1"/>
</dbReference>
<protein>
    <submittedName>
        <fullName evidence="6">Transcriptional regulator, LysR family</fullName>
    </submittedName>
</protein>
<evidence type="ECO:0000256" key="3">
    <source>
        <dbReference type="ARBA" id="ARBA00023125"/>
    </source>
</evidence>
<keyword evidence="3" id="KW-0238">DNA-binding</keyword>
<evidence type="ECO:0000259" key="5">
    <source>
        <dbReference type="PROSITE" id="PS50931"/>
    </source>
</evidence>
<dbReference type="GO" id="GO:0043565">
    <property type="term" value="F:sequence-specific DNA binding"/>
    <property type="evidence" value="ECO:0007669"/>
    <property type="project" value="TreeGrafter"/>
</dbReference>
<dbReference type="CDD" id="cd08422">
    <property type="entry name" value="PBP2_CrgA_like"/>
    <property type="match status" value="1"/>
</dbReference>
<dbReference type="InterPro" id="IPR036390">
    <property type="entry name" value="WH_DNA-bd_sf"/>
</dbReference>
<keyword evidence="4" id="KW-0804">Transcription</keyword>
<dbReference type="Pfam" id="PF03466">
    <property type="entry name" value="LysR_substrate"/>
    <property type="match status" value="1"/>
</dbReference>
<dbReference type="PANTHER" id="PTHR30537">
    <property type="entry name" value="HTH-TYPE TRANSCRIPTIONAL REGULATOR"/>
    <property type="match status" value="1"/>
</dbReference>
<dbReference type="Gene3D" id="1.10.10.10">
    <property type="entry name" value="Winged helix-like DNA-binding domain superfamily/Winged helix DNA-binding domain"/>
    <property type="match status" value="1"/>
</dbReference>
<feature type="domain" description="HTH lysR-type" evidence="5">
    <location>
        <begin position="18"/>
        <end position="70"/>
    </location>
</feature>
<dbReference type="HOGENOM" id="CLU_039613_16_2_6"/>
<sequence length="326" mass="36095">MDYQCYLAKIHVDMLPCMAAFAVVVETGSFVDASARLGVTASAVSKQVSKLENALSIRLLERSTRQLKVNAEGAQVYSHCKELLESSANIFRFKDRFLESPQGLIRVAVPRSLYVICHQLVPEFLERYPSVNVQLISNEGEFDFIAEGIDVGIRVTDSPPLGLVARKLFPVDFVVCASNSYLEKHGRPVHPSELTEHSCIPFSEVSEKQNWKFTSAQGVCEVSVSGRYVSDSPEAVLNATLSGLGISCLPVRLAAEAITTNVLVEVFPEWKYVGTLQGMAWILHQPGRHVSQKVKVMVDYLVGELRRTGGVDGWITQPTLLERIRN</sequence>
<comment type="similarity">
    <text evidence="1">Belongs to the LysR transcriptional regulatory family.</text>
</comment>
<organism evidence="6">
    <name type="scientific">Pseudomonas putida (strain ATCC 700007 / DSM 6899 / JCM 31910 / BCRC 17059 / LMG 24140 / F1)</name>
    <dbReference type="NCBI Taxonomy" id="351746"/>
    <lineage>
        <taxon>Bacteria</taxon>
        <taxon>Pseudomonadati</taxon>
        <taxon>Pseudomonadota</taxon>
        <taxon>Gammaproteobacteria</taxon>
        <taxon>Pseudomonadales</taxon>
        <taxon>Pseudomonadaceae</taxon>
        <taxon>Pseudomonas</taxon>
    </lineage>
</organism>
<dbReference type="InterPro" id="IPR036388">
    <property type="entry name" value="WH-like_DNA-bd_sf"/>
</dbReference>
<reference evidence="6" key="1">
    <citation type="submission" date="2007-05" db="EMBL/GenBank/DDBJ databases">
        <title>Complete sequence of Pseudomonas putida F1.</title>
        <authorList>
            <consortium name="US DOE Joint Genome Institute"/>
            <person name="Copeland A."/>
            <person name="Lucas S."/>
            <person name="Lapidus A."/>
            <person name="Barry K."/>
            <person name="Detter J.C."/>
            <person name="Glavina del Rio T."/>
            <person name="Hammon N."/>
            <person name="Israni S."/>
            <person name="Dalin E."/>
            <person name="Tice H."/>
            <person name="Pitluck S."/>
            <person name="Chain P."/>
            <person name="Malfatti S."/>
            <person name="Shin M."/>
            <person name="Vergez L."/>
            <person name="Schmutz J."/>
            <person name="Larimer F."/>
            <person name="Land M."/>
            <person name="Hauser L."/>
            <person name="Kyrpides N."/>
            <person name="Lykidis A."/>
            <person name="Parales R."/>
            <person name="Richardson P."/>
        </authorList>
    </citation>
    <scope>NUCLEOTIDE SEQUENCE [LARGE SCALE GENOMIC DNA]</scope>
    <source>
        <strain evidence="6">F1</strain>
    </source>
</reference>
<keyword evidence="2" id="KW-0805">Transcription regulation</keyword>
<evidence type="ECO:0000256" key="1">
    <source>
        <dbReference type="ARBA" id="ARBA00009437"/>
    </source>
</evidence>
<evidence type="ECO:0000256" key="2">
    <source>
        <dbReference type="ARBA" id="ARBA00023015"/>
    </source>
</evidence>
<name>A5VYW6_PSEP1</name>